<feature type="compositionally biased region" description="Pro residues" evidence="1">
    <location>
        <begin position="53"/>
        <end position="63"/>
    </location>
</feature>
<protein>
    <recommendedName>
        <fullName evidence="4">RNA polymerase alpha subunit C-terminal domain-containing protein</fullName>
    </recommendedName>
</protein>
<name>A0ABR6KKA2_9BACT</name>
<feature type="region of interest" description="Disordered" evidence="1">
    <location>
        <begin position="29"/>
        <end position="82"/>
    </location>
</feature>
<organism evidence="2 3">
    <name type="scientific">Parabacteroides faecis</name>
    <dbReference type="NCBI Taxonomy" id="1217282"/>
    <lineage>
        <taxon>Bacteria</taxon>
        <taxon>Pseudomonadati</taxon>
        <taxon>Bacteroidota</taxon>
        <taxon>Bacteroidia</taxon>
        <taxon>Bacteroidales</taxon>
        <taxon>Tannerellaceae</taxon>
        <taxon>Parabacteroides</taxon>
    </lineage>
</organism>
<dbReference type="Proteomes" id="UP000533637">
    <property type="component" value="Unassembled WGS sequence"/>
</dbReference>
<sequence>MMNLLTRLRDYVKHLFTYDPKLSLVSNPLPDPAATSSKEACVVPSTPDKQSPMPEPSPMPEQPPVSEQQSAETQPQPVSPRKYVTEKEFLSESFKKLTPEYLFIITEMRNLLNSERKKFVFHALATHISIRKVAKHLNITQRKVKIIFQDALTDIGIQTGFVRKYLDEGVEKEEEIRVLKSKIISLNTRIEKLESALALRIKFSGEKISIEDQRHLLDKPLTVPFELDRRTVNALRGNDIETLEDLMKYVIEHKGLDKLKTLHNMGEVSFKRLESELLKKGILDIDGNCELLRYVTVIGG</sequence>
<dbReference type="SUPFAM" id="SSF47789">
    <property type="entry name" value="C-terminal domain of RNA polymerase alpha subunit"/>
    <property type="match status" value="1"/>
</dbReference>
<comment type="caution">
    <text evidence="2">The sequence shown here is derived from an EMBL/GenBank/DDBJ whole genome shotgun (WGS) entry which is preliminary data.</text>
</comment>
<dbReference type="Gene3D" id="1.10.150.20">
    <property type="entry name" value="5' to 3' exonuclease, C-terminal subdomain"/>
    <property type="match status" value="1"/>
</dbReference>
<dbReference type="RefSeq" id="WP_183670252.1">
    <property type="nucleotide sequence ID" value="NZ_BMPB01000001.1"/>
</dbReference>
<reference evidence="2 3" key="1">
    <citation type="submission" date="2020-08" db="EMBL/GenBank/DDBJ databases">
        <title>Genomic Encyclopedia of Type Strains, Phase IV (KMG-IV): sequencing the most valuable type-strain genomes for metagenomic binning, comparative biology and taxonomic classification.</title>
        <authorList>
            <person name="Goeker M."/>
        </authorList>
    </citation>
    <scope>NUCLEOTIDE SEQUENCE [LARGE SCALE GENOMIC DNA]</scope>
    <source>
        <strain evidence="2 3">DSM 102983</strain>
    </source>
</reference>
<keyword evidence="3" id="KW-1185">Reference proteome</keyword>
<evidence type="ECO:0000313" key="2">
    <source>
        <dbReference type="EMBL" id="MBB4621922.1"/>
    </source>
</evidence>
<gene>
    <name evidence="2" type="ORF">GGQ57_001819</name>
</gene>
<evidence type="ECO:0000313" key="3">
    <source>
        <dbReference type="Proteomes" id="UP000533637"/>
    </source>
</evidence>
<dbReference type="EMBL" id="JACHOC010000003">
    <property type="protein sequence ID" value="MBB4621922.1"/>
    <property type="molecule type" value="Genomic_DNA"/>
</dbReference>
<evidence type="ECO:0000256" key="1">
    <source>
        <dbReference type="SAM" id="MobiDB-lite"/>
    </source>
</evidence>
<accession>A0ABR6KKA2</accession>
<evidence type="ECO:0008006" key="4">
    <source>
        <dbReference type="Google" id="ProtNLM"/>
    </source>
</evidence>
<proteinExistence type="predicted"/>